<organism evidence="1 2">
    <name type="scientific">Desulforamulus ruminis (strain ATCC 23193 / DSM 2154 / NCIMB 8452 / DL)</name>
    <name type="common">Desulfotomaculum ruminis</name>
    <dbReference type="NCBI Taxonomy" id="696281"/>
    <lineage>
        <taxon>Bacteria</taxon>
        <taxon>Bacillati</taxon>
        <taxon>Bacillota</taxon>
        <taxon>Clostridia</taxon>
        <taxon>Eubacteriales</taxon>
        <taxon>Peptococcaceae</taxon>
        <taxon>Desulforamulus</taxon>
    </lineage>
</organism>
<reference evidence="2" key="1">
    <citation type="submission" date="2011-05" db="EMBL/GenBank/DDBJ databases">
        <title>Complete sequence of Desulfotomaculum ruminis DSM 2154.</title>
        <authorList>
            <person name="Lucas S."/>
            <person name="Copeland A."/>
            <person name="Lapidus A."/>
            <person name="Cheng J.-F."/>
            <person name="Goodwin L."/>
            <person name="Pitluck S."/>
            <person name="Lu M."/>
            <person name="Detter J.C."/>
            <person name="Han C."/>
            <person name="Tapia R."/>
            <person name="Land M."/>
            <person name="Hauser L."/>
            <person name="Kyrpides N."/>
            <person name="Ivanova N."/>
            <person name="Mikhailova N."/>
            <person name="Pagani I."/>
            <person name="Stams A.J.M."/>
            <person name="Plugge C.M."/>
            <person name="Muyzer G."/>
            <person name="Kuever J."/>
            <person name="Parshina S.N."/>
            <person name="Ivanova A.E."/>
            <person name="Nazina T.N."/>
            <person name="Brambilla E."/>
            <person name="Spring S."/>
            <person name="Klenk H.-P."/>
            <person name="Woyke T."/>
        </authorList>
    </citation>
    <scope>NUCLEOTIDE SEQUENCE [LARGE SCALE GENOMIC DNA]</scope>
    <source>
        <strain evidence="2">ATCC 23193 / DSM 2154 / NCIB 8452 / DL</strain>
    </source>
</reference>
<evidence type="ECO:0000313" key="2">
    <source>
        <dbReference type="Proteomes" id="UP000009234"/>
    </source>
</evidence>
<reference evidence="1 2" key="2">
    <citation type="journal article" date="2012" name="Stand. Genomic Sci.">
        <title>Complete genome sequence of the sulfate-reducing firmicute Desulfotomaculum ruminis type strain (DL(T)).</title>
        <authorList>
            <person name="Spring S."/>
            <person name="Visser M."/>
            <person name="Lu M."/>
            <person name="Copeland A."/>
            <person name="Lapidus A."/>
            <person name="Lucas S."/>
            <person name="Cheng J.F."/>
            <person name="Han C."/>
            <person name="Tapia R."/>
            <person name="Goodwin L.A."/>
            <person name="Pitluck S."/>
            <person name="Ivanova N."/>
            <person name="Land M."/>
            <person name="Hauser L."/>
            <person name="Larimer F."/>
            <person name="Rohde M."/>
            <person name="Goker M."/>
            <person name="Detter J.C."/>
            <person name="Kyrpides N.C."/>
            <person name="Woyke T."/>
            <person name="Schaap P.J."/>
            <person name="Plugge C.M."/>
            <person name="Muyzer G."/>
            <person name="Kuever J."/>
            <person name="Pereira I.A."/>
            <person name="Parshina S.N."/>
            <person name="Bernier-Latmani R."/>
            <person name="Stams A.J."/>
            <person name="Klenk H.P."/>
        </authorList>
    </citation>
    <scope>NUCLEOTIDE SEQUENCE [LARGE SCALE GENOMIC DNA]</scope>
    <source>
        <strain evidence="2">ATCC 23193 / DSM 2154 / NCIB 8452 / DL</strain>
    </source>
</reference>
<dbReference type="OrthoDB" id="157023at2"/>
<dbReference type="Proteomes" id="UP000009234">
    <property type="component" value="Chromosome"/>
</dbReference>
<sequence>MALYLDIDLDYFVAPVLKESVINHRPPDPSHCRLANPADLFCLLQEKGVRLGHKRFIFTNHMQSHLRWWIHGKKNNRVIHIDAHSDLYGHHQPDLSNLKKLGCQNYLWHAIRENLISEIYWVFPDRLFDPEDLSILQKMFLPSQLGRSFTKDHILHTEILCSLPGQPSKVIPYHLLQLKDLPVFQETAEIITVATSPEFLPRQADTLLSSIEQLLHFEPGIMDKLRQTHTEMK</sequence>
<dbReference type="HOGENOM" id="CLU_1188424_0_0_9"/>
<dbReference type="eggNOG" id="ENOG5033ZCJ">
    <property type="taxonomic scope" value="Bacteria"/>
</dbReference>
<evidence type="ECO:0000313" key="1">
    <source>
        <dbReference type="EMBL" id="AEG59642.1"/>
    </source>
</evidence>
<protein>
    <submittedName>
        <fullName evidence="1">Uncharacterized protein</fullName>
    </submittedName>
</protein>
<keyword evidence="2" id="KW-1185">Reference proteome</keyword>
<dbReference type="AlphaFoldDB" id="F6DQ64"/>
<gene>
    <name evidence="1" type="ordered locus">Desru_1369</name>
</gene>
<dbReference type="RefSeq" id="WP_013841413.1">
    <property type="nucleotide sequence ID" value="NC_015589.1"/>
</dbReference>
<accession>F6DQ64</accession>
<proteinExistence type="predicted"/>
<dbReference type="KEGG" id="dru:Desru_1369"/>
<dbReference type="EMBL" id="CP002780">
    <property type="protein sequence ID" value="AEG59642.1"/>
    <property type="molecule type" value="Genomic_DNA"/>
</dbReference>
<name>F6DQ64_DESRL</name>